<sequence length="94" mass="10622">MKRRIAELVIVYLVYLATLLLYIHLIHASVATALTSVIIWLIPLIVVLPTQFIAFIITVGWPKDNTRIDNRIYLITHVVVYGIIVTLVGLSLIL</sequence>
<protein>
    <submittedName>
        <fullName evidence="2">Uncharacterized protein</fullName>
    </submittedName>
</protein>
<proteinExistence type="predicted"/>
<keyword evidence="1" id="KW-0472">Membrane</keyword>
<dbReference type="Proteomes" id="UP000199656">
    <property type="component" value="Unassembled WGS sequence"/>
</dbReference>
<organism evidence="2 3">
    <name type="scientific">Chitinophaga terrae</name>
    <name type="common">ex Kim and Jung 2007</name>
    <dbReference type="NCBI Taxonomy" id="408074"/>
    <lineage>
        <taxon>Bacteria</taxon>
        <taxon>Pseudomonadati</taxon>
        <taxon>Bacteroidota</taxon>
        <taxon>Chitinophagia</taxon>
        <taxon>Chitinophagales</taxon>
        <taxon>Chitinophagaceae</taxon>
        <taxon>Chitinophaga</taxon>
    </lineage>
</organism>
<evidence type="ECO:0000313" key="2">
    <source>
        <dbReference type="EMBL" id="SEA77297.1"/>
    </source>
</evidence>
<name>A0A1H4DXJ7_9BACT</name>
<dbReference type="EMBL" id="FNRL01000015">
    <property type="protein sequence ID" value="SEA77297.1"/>
    <property type="molecule type" value="Genomic_DNA"/>
</dbReference>
<evidence type="ECO:0000313" key="3">
    <source>
        <dbReference type="Proteomes" id="UP000199656"/>
    </source>
</evidence>
<gene>
    <name evidence="2" type="ORF">SAMN05660909_03373</name>
</gene>
<dbReference type="AlphaFoldDB" id="A0A1H4DXJ7"/>
<reference evidence="3" key="1">
    <citation type="submission" date="2016-10" db="EMBL/GenBank/DDBJ databases">
        <authorList>
            <person name="Varghese N."/>
            <person name="Submissions S."/>
        </authorList>
    </citation>
    <scope>NUCLEOTIDE SEQUENCE [LARGE SCALE GENOMIC DNA]</scope>
    <source>
        <strain evidence="3">DSM 23920</strain>
    </source>
</reference>
<keyword evidence="1" id="KW-1133">Transmembrane helix</keyword>
<feature type="transmembrane region" description="Helical" evidence="1">
    <location>
        <begin position="38"/>
        <end position="60"/>
    </location>
</feature>
<keyword evidence="1" id="KW-0812">Transmembrane</keyword>
<feature type="transmembrane region" description="Helical" evidence="1">
    <location>
        <begin position="72"/>
        <end position="93"/>
    </location>
</feature>
<dbReference type="OrthoDB" id="680932at2"/>
<dbReference type="RefSeq" id="WP_089763111.1">
    <property type="nucleotide sequence ID" value="NZ_BKAT01000027.1"/>
</dbReference>
<accession>A0A1H4DXJ7</accession>
<keyword evidence="3" id="KW-1185">Reference proteome</keyword>
<evidence type="ECO:0000256" key="1">
    <source>
        <dbReference type="SAM" id="Phobius"/>
    </source>
</evidence>